<evidence type="ECO:0000256" key="1">
    <source>
        <dbReference type="SAM" id="SignalP"/>
    </source>
</evidence>
<feature type="signal peptide" evidence="1">
    <location>
        <begin position="1"/>
        <end position="30"/>
    </location>
</feature>
<sequence>MSIEIFDKMSAILSLFFFAVLLTGKEQVAAQESQVRRRLKDYNQEIVQGTLITMANCPGKCMSFHNENATVGLGNCGTSASMKYWSLDHDCGSTESFFKINHEFTGLCISDPPDCSSPSKSVTMVDCSSDAAAWFSYGKLHKTSPKAYNLYSASCWLNEGKLAVLATTSLDAKPDTVDLPTEACQKLEWTLDRYSSDVMYYEWSFNKIRDECNAFNLFN</sequence>
<dbReference type="EMBL" id="HBHQ01026703">
    <property type="protein sequence ID" value="CAD9826250.1"/>
    <property type="molecule type" value="Transcribed_RNA"/>
</dbReference>
<dbReference type="SUPFAM" id="SSF50370">
    <property type="entry name" value="Ricin B-like lectins"/>
    <property type="match status" value="1"/>
</dbReference>
<protein>
    <submittedName>
        <fullName evidence="3">Uncharacterized protein</fullName>
    </submittedName>
</protein>
<dbReference type="PROSITE" id="PS50231">
    <property type="entry name" value="RICIN_B_LECTIN"/>
    <property type="match status" value="1"/>
</dbReference>
<evidence type="ECO:0000313" key="2">
    <source>
        <dbReference type="EMBL" id="CAD9826249.1"/>
    </source>
</evidence>
<accession>A0A6T7K3A3</accession>
<reference evidence="3" key="1">
    <citation type="submission" date="2021-01" db="EMBL/GenBank/DDBJ databases">
        <authorList>
            <person name="Corre E."/>
            <person name="Pelletier E."/>
            <person name="Niang G."/>
            <person name="Scheremetjew M."/>
            <person name="Finn R."/>
            <person name="Kale V."/>
            <person name="Holt S."/>
            <person name="Cochrane G."/>
            <person name="Meng A."/>
            <person name="Brown T."/>
            <person name="Cohen L."/>
        </authorList>
    </citation>
    <scope>NUCLEOTIDE SEQUENCE</scope>
    <source>
        <strain evidence="3">CCMP2084</strain>
    </source>
</reference>
<evidence type="ECO:0000313" key="3">
    <source>
        <dbReference type="EMBL" id="CAD9826250.1"/>
    </source>
</evidence>
<feature type="chain" id="PRO_5036393670" evidence="1">
    <location>
        <begin position="31"/>
        <end position="219"/>
    </location>
</feature>
<dbReference type="AlphaFoldDB" id="A0A6T7K3A3"/>
<organism evidence="3">
    <name type="scientific">Attheya septentrionalis</name>
    <dbReference type="NCBI Taxonomy" id="420275"/>
    <lineage>
        <taxon>Eukaryota</taxon>
        <taxon>Sar</taxon>
        <taxon>Stramenopiles</taxon>
        <taxon>Ochrophyta</taxon>
        <taxon>Bacillariophyta</taxon>
        <taxon>Coscinodiscophyceae</taxon>
        <taxon>Chaetocerotophycidae</taxon>
        <taxon>Chaetocerotales</taxon>
        <taxon>Attheyaceae</taxon>
        <taxon>Attheya</taxon>
    </lineage>
</organism>
<name>A0A6T7K3A3_9STRA</name>
<keyword evidence="1" id="KW-0732">Signal</keyword>
<dbReference type="InterPro" id="IPR035992">
    <property type="entry name" value="Ricin_B-like_lectins"/>
</dbReference>
<dbReference type="EMBL" id="HBHQ01026702">
    <property type="protein sequence ID" value="CAD9826249.1"/>
    <property type="molecule type" value="Transcribed_RNA"/>
</dbReference>
<gene>
    <name evidence="2" type="ORF">ASEP1449_LOCUS18083</name>
    <name evidence="3" type="ORF">ASEP1449_LOCUS18084</name>
</gene>
<proteinExistence type="predicted"/>